<proteinExistence type="predicted"/>
<keyword evidence="3" id="KW-1185">Reference proteome</keyword>
<sequence length="263" mass="29499">MARPSFSLSDDEARQLVAEMIGLEQRHPLNPRDHRLFVREFIGVIYLITGKAYSPAIYRRLLSAYAPDRKPSTATLAIEKERFVKQLDRRAAAADPQAGNQVEGNAELDDIRQMLEDLMARPTLRGAGPPDSYLQAQCDFLQQRLSQSEKQIADAKAATSALDTQRQVLEAQLREARSQVETLQSSGTTMQDQLAMLTRAIDEARQFALLAIDESRGETRAWRERCNASEAQLKAQVSITETFRRLAYRQGADIPPSLQAKPT</sequence>
<evidence type="ECO:0000313" key="2">
    <source>
        <dbReference type="EMBL" id="MBZ2210077.1"/>
    </source>
</evidence>
<reference evidence="2 3" key="1">
    <citation type="submission" date="2021-01" db="EMBL/GenBank/DDBJ databases">
        <authorList>
            <person name="Ruan W."/>
            <person name="Khan S.A."/>
            <person name="Jeon C.O."/>
        </authorList>
    </citation>
    <scope>NUCLEOTIDE SEQUENCE [LARGE SCALE GENOMIC DNA]</scope>
    <source>
        <strain evidence="2 3">R798</strain>
    </source>
</reference>
<gene>
    <name evidence="2" type="ORF">I4X03_022670</name>
</gene>
<accession>A0ABS7SVX1</accession>
<evidence type="ECO:0000313" key="3">
    <source>
        <dbReference type="Proteomes" id="UP000809349"/>
    </source>
</evidence>
<dbReference type="Proteomes" id="UP000809349">
    <property type="component" value="Unassembled WGS sequence"/>
</dbReference>
<evidence type="ECO:0000256" key="1">
    <source>
        <dbReference type="SAM" id="Coils"/>
    </source>
</evidence>
<keyword evidence="1" id="KW-0175">Coiled coil</keyword>
<feature type="coiled-coil region" evidence="1">
    <location>
        <begin position="138"/>
        <end position="186"/>
    </location>
</feature>
<dbReference type="EMBL" id="JAFBIL020000014">
    <property type="protein sequence ID" value="MBZ2210077.1"/>
    <property type="molecule type" value="Genomic_DNA"/>
</dbReference>
<protein>
    <recommendedName>
        <fullName evidence="4">KfrA N-terminal DNA-binding domain-containing protein</fullName>
    </recommendedName>
</protein>
<dbReference type="Gene3D" id="6.10.140.920">
    <property type="match status" value="1"/>
</dbReference>
<name>A0ABS7SVX1_9BURK</name>
<evidence type="ECO:0008006" key="4">
    <source>
        <dbReference type="Google" id="ProtNLM"/>
    </source>
</evidence>
<organism evidence="2 3">
    <name type="scientific">Massilia soli</name>
    <dbReference type="NCBI Taxonomy" id="2792854"/>
    <lineage>
        <taxon>Bacteria</taxon>
        <taxon>Pseudomonadati</taxon>
        <taxon>Pseudomonadota</taxon>
        <taxon>Betaproteobacteria</taxon>
        <taxon>Burkholderiales</taxon>
        <taxon>Oxalobacteraceae</taxon>
        <taxon>Telluria group</taxon>
        <taxon>Massilia</taxon>
    </lineage>
</organism>
<reference evidence="2 3" key="2">
    <citation type="submission" date="2021-08" db="EMBL/GenBank/DDBJ databases">
        <title>Massilia sp. R798.</title>
        <authorList>
            <person name="Baek J.H."/>
            <person name="Jung H.S."/>
            <person name="Kim K.R."/>
            <person name="Jeon C.O."/>
        </authorList>
    </citation>
    <scope>NUCLEOTIDE SEQUENCE [LARGE SCALE GENOMIC DNA]</scope>
    <source>
        <strain evidence="2 3">R798</strain>
    </source>
</reference>
<comment type="caution">
    <text evidence="2">The sequence shown here is derived from an EMBL/GenBank/DDBJ whole genome shotgun (WGS) entry which is preliminary data.</text>
</comment>